<dbReference type="Proteomes" id="UP000293583">
    <property type="component" value="Unassembled WGS sequence"/>
</dbReference>
<evidence type="ECO:0000313" key="3">
    <source>
        <dbReference type="Proteomes" id="UP000293583"/>
    </source>
</evidence>
<evidence type="ECO:0000256" key="1">
    <source>
        <dbReference type="SAM" id="SignalP"/>
    </source>
</evidence>
<keyword evidence="3" id="KW-1185">Reference proteome</keyword>
<accession>A0A4Q9BGK9</accession>
<dbReference type="RefSeq" id="WP_130895468.1">
    <property type="nucleotide sequence ID" value="NZ_CP049835.1"/>
</dbReference>
<organism evidence="2 3">
    <name type="scientific">Aquirufa antheringensis</name>
    <dbReference type="NCBI Taxonomy" id="2516559"/>
    <lineage>
        <taxon>Bacteria</taxon>
        <taxon>Pseudomonadati</taxon>
        <taxon>Bacteroidota</taxon>
        <taxon>Cytophagia</taxon>
        <taxon>Cytophagales</taxon>
        <taxon>Flectobacillaceae</taxon>
        <taxon>Aquirufa</taxon>
    </lineage>
</organism>
<sequence>MKKYTFAALFFAASLFVVSAATGAELSLPVNIESVGKLKYMVSVKAGATVVIYDGENNEIHKEAITTQKLFNLAGLSDGSYRMVVLDMRKNVITSKSFTIKTEVKRDIVAMN</sequence>
<evidence type="ECO:0008006" key="4">
    <source>
        <dbReference type="Google" id="ProtNLM"/>
    </source>
</evidence>
<dbReference type="AlphaFoldDB" id="A0A4Q9BGK9"/>
<evidence type="ECO:0000313" key="2">
    <source>
        <dbReference type="EMBL" id="TBH75429.1"/>
    </source>
</evidence>
<comment type="caution">
    <text evidence="2">The sequence shown here is derived from an EMBL/GenBank/DDBJ whole genome shotgun (WGS) entry which is preliminary data.</text>
</comment>
<protein>
    <recommendedName>
        <fullName evidence="4">Secretion protein</fullName>
    </recommendedName>
</protein>
<gene>
    <name evidence="2" type="ORF">EWU20_02290</name>
</gene>
<dbReference type="EMBL" id="SEWY01000001">
    <property type="protein sequence ID" value="TBH75429.1"/>
    <property type="molecule type" value="Genomic_DNA"/>
</dbReference>
<reference evidence="2 3" key="1">
    <citation type="submission" date="2019-02" db="EMBL/GenBank/DDBJ databases">
        <title>Genome of a new Bacteroidetes strain.</title>
        <authorList>
            <person name="Pitt A."/>
        </authorList>
    </citation>
    <scope>NUCLEOTIDE SEQUENCE [LARGE SCALE GENOMIC DNA]</scope>
    <source>
        <strain evidence="2 3">103A-SOEBACH</strain>
    </source>
</reference>
<keyword evidence="1" id="KW-0732">Signal</keyword>
<proteinExistence type="predicted"/>
<feature type="signal peptide" evidence="1">
    <location>
        <begin position="1"/>
        <end position="23"/>
    </location>
</feature>
<name>A0A4Q9BGK9_9BACT</name>
<feature type="chain" id="PRO_5020216695" description="Secretion protein" evidence="1">
    <location>
        <begin position="24"/>
        <end position="112"/>
    </location>
</feature>